<evidence type="ECO:0000256" key="1">
    <source>
        <dbReference type="ARBA" id="ARBA00004186"/>
    </source>
</evidence>
<feature type="coiled-coil region" evidence="4">
    <location>
        <begin position="759"/>
        <end position="839"/>
    </location>
</feature>
<dbReference type="InterPro" id="IPR031794">
    <property type="entry name" value="HMMR_C"/>
</dbReference>
<accession>A0A0B7B3X0</accession>
<feature type="coiled-coil region" evidence="4">
    <location>
        <begin position="683"/>
        <end position="717"/>
    </location>
</feature>
<keyword evidence="4" id="KW-0175">Coiled coil</keyword>
<feature type="coiled-coil region" evidence="4">
    <location>
        <begin position="404"/>
        <end position="644"/>
    </location>
</feature>
<feature type="domain" description="Hyaluronan-mediated motility receptor C-terminal" evidence="5">
    <location>
        <begin position="908"/>
        <end position="1026"/>
    </location>
</feature>
<protein>
    <recommendedName>
        <fullName evidence="5">Hyaluronan-mediated motility receptor C-terminal domain-containing protein</fullName>
    </recommendedName>
</protein>
<evidence type="ECO:0000256" key="2">
    <source>
        <dbReference type="ARBA" id="ARBA00022490"/>
    </source>
</evidence>
<proteinExistence type="predicted"/>
<dbReference type="Gene3D" id="1.10.287.2610">
    <property type="match status" value="1"/>
</dbReference>
<dbReference type="SUPFAM" id="SSF57997">
    <property type="entry name" value="Tropomyosin"/>
    <property type="match status" value="1"/>
</dbReference>
<dbReference type="AlphaFoldDB" id="A0A0B7B3X0"/>
<evidence type="ECO:0000256" key="4">
    <source>
        <dbReference type="SAM" id="Coils"/>
    </source>
</evidence>
<evidence type="ECO:0000256" key="3">
    <source>
        <dbReference type="ARBA" id="ARBA00023212"/>
    </source>
</evidence>
<dbReference type="GO" id="GO:0005540">
    <property type="term" value="F:hyaluronic acid binding"/>
    <property type="evidence" value="ECO:0007669"/>
    <property type="project" value="InterPro"/>
</dbReference>
<reference evidence="6" key="1">
    <citation type="submission" date="2014-12" db="EMBL/GenBank/DDBJ databases">
        <title>Insight into the proteome of Arion vulgaris.</title>
        <authorList>
            <person name="Aradska J."/>
            <person name="Bulat T."/>
            <person name="Smidak R."/>
            <person name="Sarate P."/>
            <person name="Gangsoo J."/>
            <person name="Sialana F."/>
            <person name="Bilban M."/>
            <person name="Lubec G."/>
        </authorList>
    </citation>
    <scope>NUCLEOTIDE SEQUENCE</scope>
    <source>
        <tissue evidence="6">Skin</tissue>
    </source>
</reference>
<dbReference type="GO" id="GO:0005819">
    <property type="term" value="C:spindle"/>
    <property type="evidence" value="ECO:0007669"/>
    <property type="project" value="UniProtKB-SubCell"/>
</dbReference>
<feature type="coiled-coil region" evidence="4">
    <location>
        <begin position="71"/>
        <end position="375"/>
    </location>
</feature>
<feature type="coiled-coil region" evidence="4">
    <location>
        <begin position="1003"/>
        <end position="1030"/>
    </location>
</feature>
<comment type="subcellular location">
    <subcellularLocation>
        <location evidence="1">Cytoplasm</location>
        <location evidence="1">Cytoskeleton</location>
        <location evidence="1">Spindle</location>
    </subcellularLocation>
</comment>
<organism evidence="6">
    <name type="scientific">Arion vulgaris</name>
    <dbReference type="NCBI Taxonomy" id="1028688"/>
    <lineage>
        <taxon>Eukaryota</taxon>
        <taxon>Metazoa</taxon>
        <taxon>Spiralia</taxon>
        <taxon>Lophotrochozoa</taxon>
        <taxon>Mollusca</taxon>
        <taxon>Gastropoda</taxon>
        <taxon>Heterobranchia</taxon>
        <taxon>Euthyneura</taxon>
        <taxon>Panpulmonata</taxon>
        <taxon>Eupulmonata</taxon>
        <taxon>Stylommatophora</taxon>
        <taxon>Helicina</taxon>
        <taxon>Arionoidea</taxon>
        <taxon>Arionidae</taxon>
        <taxon>Arion</taxon>
    </lineage>
</organism>
<gene>
    <name evidence="6" type="primary">ORF156522</name>
</gene>
<dbReference type="EMBL" id="HACG01040086">
    <property type="protein sequence ID" value="CEK86951.1"/>
    <property type="molecule type" value="Transcribed_RNA"/>
</dbReference>
<dbReference type="PANTHER" id="PTHR18956:SF6">
    <property type="entry name" value="HYALURONAN MEDIATED MOTILITY RECEPTOR"/>
    <property type="match status" value="1"/>
</dbReference>
<sequence length="1044" mass="124587">MAFSRARLKRFNEMCENTPGVGAYNVAAENKQGQFKDLDRSRYLHKLDLSCKQLRDKGIIAATKGELPKYVEELQHRLRATEERIIDFEILKIGADKGRELLQDECKSLSTQIIKLKENIQELELKKKQVEEMQLELKKEKSRLEIDNKKVASEKNELFVEVNNVISLLDVVKLESKEMQEKCKELEQSKLKLQEEISKLENQKMLANEEKQNFNAVLETVTKRSEEFHQKMLELENVVNDLRVKVESLTIEKQELLSELNKYEKTLAERNCDLSEVQQRLENLDHSKQSLQEVAEKLKAENKELSNERDNINHKLNKLANDFVECQLKLTDVEERKKICDNELHETNTRFKYLSEQATKEISELQDKISSLDSSNVYLNTQLSCFENLKNSNERECIANQKEIEIRDQQIAQLNLTLDNLQQRLDQEKVINRDELLDLHNKNEMLNNALIRKEKEITVLISEHDSDLEILEKQISREYHELVKKKKEKYLLKIALIEQNGHDFEAGLKQVYEEKVINLEVQKNNFEEKQRQIYEERKEQLNQEKTEFECSQKKFWEEKLKSFEEKIANFEVEQNIHRDKEKALENMKVNNEAEMLVLEKKVTSLEAELVNMKTESKRISEEMSATLEEKNMEMNASKKEFEQKHTHMFLEKVQVIEKEKAEYMKEQNTMWEEQVRIIEESKRSFQENLRKDYEERVQSMEMNIKEQRDLIQQSFEEKSKCIQKQMREIWIEQKQVLKESKINFQDMEMYCAEKLQLVVEKLKQEELEHIRSNEQLQKLETENDSLKTLLKEQIEKYNQQITEQNKDRQLGHDSDLLELEKLGLEKETMQMKYATLEMKYLEVTYENDHLCGLTELFQDKISRLSEQYEMYRSQQEAKYNDLTEAADRERNGLNNIISEMSEKIQQMEEAGAETDLEQKWKSMYEELEKRMEPFKDILDTYDLERQLLQDRDRYTSEQIEKLTKEAIKNMGHQNHRQKLKYVEKLKQENITLHKKFCETQEELHRKNALLKKYQERLEKFEGTKELCIKKTPATPRVPLKEGNR</sequence>
<dbReference type="InterPro" id="IPR026203">
    <property type="entry name" value="IHABP"/>
</dbReference>
<name>A0A0B7B3X0_9EUPU</name>
<dbReference type="Pfam" id="PF15908">
    <property type="entry name" value="HMMR_C"/>
    <property type="match status" value="1"/>
</dbReference>
<evidence type="ECO:0000259" key="5">
    <source>
        <dbReference type="Pfam" id="PF15908"/>
    </source>
</evidence>
<dbReference type="PANTHER" id="PTHR18956">
    <property type="entry name" value="HYALURONAN MEDIATED MOTILITY RECEPTOR"/>
    <property type="match status" value="1"/>
</dbReference>
<evidence type="ECO:0000313" key="6">
    <source>
        <dbReference type="EMBL" id="CEK86951.1"/>
    </source>
</evidence>
<keyword evidence="2" id="KW-0963">Cytoplasm</keyword>
<keyword evidence="3" id="KW-0206">Cytoskeleton</keyword>